<feature type="region of interest" description="Disordered" evidence="1">
    <location>
        <begin position="1210"/>
        <end position="1286"/>
    </location>
</feature>
<feature type="compositionally biased region" description="Acidic residues" evidence="1">
    <location>
        <begin position="1337"/>
        <end position="1364"/>
    </location>
</feature>
<feature type="region of interest" description="Disordered" evidence="1">
    <location>
        <begin position="1"/>
        <end position="24"/>
    </location>
</feature>
<feature type="transmembrane region" description="Helical" evidence="2">
    <location>
        <begin position="881"/>
        <end position="901"/>
    </location>
</feature>
<feature type="transmembrane region" description="Helical" evidence="2">
    <location>
        <begin position="504"/>
        <end position="531"/>
    </location>
</feature>
<gene>
    <name evidence="3" type="ORF">ACIB24_15115</name>
</gene>
<dbReference type="Proteomes" id="UP001612915">
    <property type="component" value="Unassembled WGS sequence"/>
</dbReference>
<dbReference type="GO" id="GO:0016757">
    <property type="term" value="F:glycosyltransferase activity"/>
    <property type="evidence" value="ECO:0007669"/>
    <property type="project" value="UniProtKB-KW"/>
</dbReference>
<feature type="compositionally biased region" description="Acidic residues" evidence="1">
    <location>
        <begin position="1424"/>
        <end position="1450"/>
    </location>
</feature>
<name>A0ABW8AQY1_9ACTN</name>
<feature type="transmembrane region" description="Helical" evidence="2">
    <location>
        <begin position="725"/>
        <end position="745"/>
    </location>
</feature>
<evidence type="ECO:0000256" key="2">
    <source>
        <dbReference type="SAM" id="Phobius"/>
    </source>
</evidence>
<dbReference type="RefSeq" id="WP_398281971.1">
    <property type="nucleotide sequence ID" value="NZ_JBITLV010000005.1"/>
</dbReference>
<reference evidence="3 4" key="1">
    <citation type="submission" date="2024-10" db="EMBL/GenBank/DDBJ databases">
        <title>The Natural Products Discovery Center: Release of the First 8490 Sequenced Strains for Exploring Actinobacteria Biosynthetic Diversity.</title>
        <authorList>
            <person name="Kalkreuter E."/>
            <person name="Kautsar S.A."/>
            <person name="Yang D."/>
            <person name="Bader C.D."/>
            <person name="Teijaro C.N."/>
            <person name="Fluegel L."/>
            <person name="Davis C.M."/>
            <person name="Simpson J.R."/>
            <person name="Lauterbach L."/>
            <person name="Steele A.D."/>
            <person name="Gui C."/>
            <person name="Meng S."/>
            <person name="Li G."/>
            <person name="Viehrig K."/>
            <person name="Ye F."/>
            <person name="Su P."/>
            <person name="Kiefer A.F."/>
            <person name="Nichols A."/>
            <person name="Cepeda A.J."/>
            <person name="Yan W."/>
            <person name="Fan B."/>
            <person name="Jiang Y."/>
            <person name="Adhikari A."/>
            <person name="Zheng C.-J."/>
            <person name="Schuster L."/>
            <person name="Cowan T.M."/>
            <person name="Smanski M.J."/>
            <person name="Chevrette M.G."/>
            <person name="De Carvalho L.P.S."/>
            <person name="Shen B."/>
        </authorList>
    </citation>
    <scope>NUCLEOTIDE SEQUENCE [LARGE SCALE GENOMIC DNA]</scope>
    <source>
        <strain evidence="3 4">NPDC049639</strain>
    </source>
</reference>
<dbReference type="PANTHER" id="PTHR43685">
    <property type="entry name" value="GLYCOSYLTRANSFERASE"/>
    <property type="match status" value="1"/>
</dbReference>
<feature type="transmembrane region" description="Helical" evidence="2">
    <location>
        <begin position="811"/>
        <end position="831"/>
    </location>
</feature>
<keyword evidence="2" id="KW-0472">Membrane</keyword>
<evidence type="ECO:0000313" key="4">
    <source>
        <dbReference type="Proteomes" id="UP001612915"/>
    </source>
</evidence>
<keyword evidence="3" id="KW-0328">Glycosyltransferase</keyword>
<dbReference type="EC" id="2.4.-.-" evidence="3"/>
<feature type="compositionally biased region" description="Basic and acidic residues" evidence="1">
    <location>
        <begin position="136"/>
        <end position="149"/>
    </location>
</feature>
<keyword evidence="2" id="KW-0812">Transmembrane</keyword>
<feature type="transmembrane region" description="Helical" evidence="2">
    <location>
        <begin position="843"/>
        <end position="861"/>
    </location>
</feature>
<feature type="transmembrane region" description="Helical" evidence="2">
    <location>
        <begin position="586"/>
        <end position="606"/>
    </location>
</feature>
<feature type="transmembrane region" description="Helical" evidence="2">
    <location>
        <begin position="618"/>
        <end position="636"/>
    </location>
</feature>
<protein>
    <submittedName>
        <fullName evidence="3">Glycosyltransferase</fullName>
        <ecNumber evidence="3">2.4.-.-</ecNumber>
    </submittedName>
</protein>
<dbReference type="SUPFAM" id="SSF53448">
    <property type="entry name" value="Nucleotide-diphospho-sugar transferases"/>
    <property type="match status" value="1"/>
</dbReference>
<feature type="region of interest" description="Disordered" evidence="1">
    <location>
        <begin position="406"/>
        <end position="464"/>
    </location>
</feature>
<keyword evidence="2" id="KW-1133">Transmembrane helix</keyword>
<dbReference type="Gene3D" id="3.90.550.10">
    <property type="entry name" value="Spore Coat Polysaccharide Biosynthesis Protein SpsA, Chain A"/>
    <property type="match status" value="1"/>
</dbReference>
<dbReference type="Pfam" id="PF13641">
    <property type="entry name" value="Glyco_tranf_2_3"/>
    <property type="match status" value="1"/>
</dbReference>
<accession>A0ABW8AQY1</accession>
<feature type="region of interest" description="Disordered" evidence="1">
    <location>
        <begin position="1301"/>
        <end position="1450"/>
    </location>
</feature>
<sequence length="1450" mass="149606">MSLDVEHEPRDAPGSRSGVSAPALITAEPGDLAPVVLPEGWRPPVPAQPSVRVTAVLVAHDGVAFLPRTLDALDAQTRRPDVLVAVDAGSHDNGPDLLRLATDHLLRLERDTSFGDAVQAALAVRDGLAMQPQADPRPDDSAPAPDEKPSTTVVSDEWLWLLHDDSAPAPDCLAQLLDAVDSGPSIGIAGCKQVSWDDPRRLLDVGFTTSRLGTRVTGVDRDDLDQGQLDHRSDVMAVNTAGMLIRRELWDALGGPDPALGHARGDLDLCRRAHLSGARVVVVPDAVVAHAEAAATGRRGAGAGHWARHDRRAAVHLRLAAAPRWAVPCLLIWLGLAAVARALGRLALKQPDRAFGELSAYCLAVVHPIAWLRPRRGPRVPRREFRRLLAGPREIGRQRREEVSAYLRRSDERADERADDAAPAGAPLTSPAGSVSSLPAPTVSPDSGPIDLSADEARPDAEPGSELELLEVDEDGVPSPAHAVEAAAQDLIRRRRRGPRTSRVLGGVLLLCAVGGLAGLRGLLVGSGAVIGPALSPVPESVSQLWSLGSSAWRGVGLGRSAVGDPLTQLLAVLAWPFGVLATPAGVVRCLLLFALPLAAGLAWWAAGALTVSRSLRAWAAVGWAVMPSLLVAVATGRVGAVLAHLLLPPTALAVARAVGAPRPTRHGLSGEPRSGRRPGSLAAASAGGLLVTALLAAAPSLAVPAVLGLVLAFVLARSGTRLRLLWAAVVPSVLLLPWWLAVAATPRLLLAEPGGASAPAAVLDGGHGVPGDVWRALLWPADPVGLTAGPVHRLAEILSGVVGLGDDTQLVQAGAVAAAVPVLLLGLLALNRDGRRGVVARGLWLLGLAGLLVALAAPLVDRRVDGGQVLLGWPGPGTSLLGFAVLAAAVTGLDGAADRLRARSVGWRHPMSVLLGAVAVVVPVVVLLAWTVTGWTVPDRASTAGREAWVHRGDADVMPAVAAAEAEGPAATRTLVLSVRAAKAGAPQQVSWSLLRDGGPRLGVDSAAAAALPARQQAAQDPRVLALISGLLSDGAADQRDGLADAGIGSVLLLRGSTSEATLALDTAPGLVRVARTRGAVLWRVEMDGAPGGPTRPARARIVGADGEVQQTLASRRESVDAQVPAGASGRLLVLAEHADDGWTATLNGRRLGAGTYKGWAQAFSLPAGGGHLVVRYADPLPQVSELGRLGVAGLAVLVALPLPRRRRRRPVSRRPAMVVEPQRRPAGRRRAEPTGAIPVVAAEPEVEPQIEPGPVTSGTKRPESGPEAAVSGAELSTRGDEAARDGTVVADVVADDAPLSGADAATSPAATNEVTGEVGDEAAETDVRDEVSVESAEEVVDDGESTGVDVSDEVADVIDESIDGTTGEAADDTTHDTTDGVSDEVADGVSDEVADEVVDGGEVSDEVTDGVSDEVTNGVSDEVTDDIAEEITDEAPDETSDETDEDKP</sequence>
<keyword evidence="3" id="KW-0808">Transferase</keyword>
<dbReference type="PANTHER" id="PTHR43685:SF3">
    <property type="entry name" value="SLR2126 PROTEIN"/>
    <property type="match status" value="1"/>
</dbReference>
<dbReference type="InterPro" id="IPR050834">
    <property type="entry name" value="Glycosyltransf_2"/>
</dbReference>
<feature type="region of interest" description="Disordered" evidence="1">
    <location>
        <begin position="662"/>
        <end position="681"/>
    </location>
</feature>
<feature type="compositionally biased region" description="Acidic residues" evidence="1">
    <location>
        <begin position="1383"/>
        <end position="1414"/>
    </location>
</feature>
<feature type="compositionally biased region" description="Basic and acidic residues" evidence="1">
    <location>
        <begin position="406"/>
        <end position="420"/>
    </location>
</feature>
<feature type="transmembrane region" description="Helical" evidence="2">
    <location>
        <begin position="325"/>
        <end position="343"/>
    </location>
</feature>
<keyword evidence="4" id="KW-1185">Reference proteome</keyword>
<feature type="compositionally biased region" description="Basic and acidic residues" evidence="1">
    <location>
        <begin position="1"/>
        <end position="13"/>
    </location>
</feature>
<feature type="transmembrane region" description="Helical" evidence="2">
    <location>
        <begin position="702"/>
        <end position="718"/>
    </location>
</feature>
<organism evidence="3 4">
    <name type="scientific">Spongisporangium articulatum</name>
    <dbReference type="NCBI Taxonomy" id="3362603"/>
    <lineage>
        <taxon>Bacteria</taxon>
        <taxon>Bacillati</taxon>
        <taxon>Actinomycetota</taxon>
        <taxon>Actinomycetes</taxon>
        <taxon>Kineosporiales</taxon>
        <taxon>Kineosporiaceae</taxon>
        <taxon>Spongisporangium</taxon>
    </lineage>
</organism>
<feature type="region of interest" description="Disordered" evidence="1">
    <location>
        <begin position="129"/>
        <end position="150"/>
    </location>
</feature>
<evidence type="ECO:0000256" key="1">
    <source>
        <dbReference type="SAM" id="MobiDB-lite"/>
    </source>
</evidence>
<evidence type="ECO:0000313" key="3">
    <source>
        <dbReference type="EMBL" id="MFI7588398.1"/>
    </source>
</evidence>
<feature type="transmembrane region" description="Helical" evidence="2">
    <location>
        <begin position="913"/>
        <end position="933"/>
    </location>
</feature>
<proteinExistence type="predicted"/>
<dbReference type="EMBL" id="JBITLV010000005">
    <property type="protein sequence ID" value="MFI7588398.1"/>
    <property type="molecule type" value="Genomic_DNA"/>
</dbReference>
<comment type="caution">
    <text evidence="3">The sequence shown here is derived from an EMBL/GenBank/DDBJ whole genome shotgun (WGS) entry which is preliminary data.</text>
</comment>
<dbReference type="InterPro" id="IPR029044">
    <property type="entry name" value="Nucleotide-diphossugar_trans"/>
</dbReference>